<protein>
    <submittedName>
        <fullName evidence="3">Uncharacterized protein</fullName>
    </submittedName>
</protein>
<feature type="transmembrane region" description="Helical" evidence="2">
    <location>
        <begin position="190"/>
        <end position="208"/>
    </location>
</feature>
<feature type="region of interest" description="Disordered" evidence="1">
    <location>
        <begin position="18"/>
        <end position="38"/>
    </location>
</feature>
<keyword evidence="4" id="KW-1185">Reference proteome</keyword>
<dbReference type="GeneID" id="61529865"/>
<evidence type="ECO:0000313" key="3">
    <source>
        <dbReference type="EMBL" id="ANJ76429.1"/>
    </source>
</evidence>
<dbReference type="Proteomes" id="UP000078572">
    <property type="component" value="Plasmid pRI-1"/>
</dbReference>
<geneLocation type="plasmid" evidence="4">
    <name>pri-1</name>
</geneLocation>
<keyword evidence="2" id="KW-1133">Transmembrane helix</keyword>
<evidence type="ECO:0000313" key="4">
    <source>
        <dbReference type="Proteomes" id="UP000078572"/>
    </source>
</evidence>
<reference evidence="4" key="1">
    <citation type="submission" date="2016-06" db="EMBL/GenBank/DDBJ databases">
        <authorList>
            <person name="Xu Y."/>
            <person name="Nagy A."/>
            <person name="Yan X."/>
            <person name="Kim S.W."/>
            <person name="Haley B."/>
            <person name="Liu N.T."/>
            <person name="Nou X."/>
        </authorList>
    </citation>
    <scope>NUCLEOTIDE SEQUENCE [LARGE SCALE GENOMIC DNA]</scope>
    <source>
        <strain evidence="4">ATCC 49129</strain>
        <plasmid evidence="4">pri-1</plasmid>
    </source>
</reference>
<proteinExistence type="predicted"/>
<sequence>MQNDIAAAEIFEKGCATGRPQGISAHHKGQKISAEPSEERWKPDQHVVFTGRAANEMVTGTNMDEIDFSSRPWWRERDRMAHRFGLPDWAALESEMQAGGVLRSPGWARGDALTELWHAARIDAGFVILMREEGGVVGLAKTFGPDKVRAELQISAGVFDDSGGKYLAAVAPATKSVQAYADLSGARVQAAAVFAFASAASILCAVVLATLPVLPFLLLLLGFWTGGTAWLSYGDHVRQQTGKDPSWSMRRSPIGKWIPLRFFGDDDVTN</sequence>
<dbReference type="OrthoDB" id="9881596at2"/>
<feature type="transmembrane region" description="Helical" evidence="2">
    <location>
        <begin position="214"/>
        <end position="233"/>
    </location>
</feature>
<evidence type="ECO:0000256" key="1">
    <source>
        <dbReference type="SAM" id="MobiDB-lite"/>
    </source>
</evidence>
<dbReference type="AlphaFoldDB" id="A0A192A7S0"/>
<name>A0A192A7S0_9RALS</name>
<dbReference type="EMBL" id="CP016024">
    <property type="protein sequence ID" value="ANJ76429.1"/>
    <property type="molecule type" value="Genomic_DNA"/>
</dbReference>
<keyword evidence="2" id="KW-0812">Transmembrane</keyword>
<keyword evidence="3" id="KW-0614">Plasmid</keyword>
<gene>
    <name evidence="3" type="ORF">A9Y76_27935</name>
</gene>
<organism evidence="3 4">
    <name type="scientific">Ralstonia insidiosa</name>
    <dbReference type="NCBI Taxonomy" id="190721"/>
    <lineage>
        <taxon>Bacteria</taxon>
        <taxon>Pseudomonadati</taxon>
        <taxon>Pseudomonadota</taxon>
        <taxon>Betaproteobacteria</taxon>
        <taxon>Burkholderiales</taxon>
        <taxon>Burkholderiaceae</taxon>
        <taxon>Ralstonia</taxon>
    </lineage>
</organism>
<evidence type="ECO:0000256" key="2">
    <source>
        <dbReference type="SAM" id="Phobius"/>
    </source>
</evidence>
<keyword evidence="2" id="KW-0472">Membrane</keyword>
<accession>A0A192A7S0</accession>
<dbReference type="RefSeq" id="WP_024979645.1">
    <property type="nucleotide sequence ID" value="NZ_CP016024.1"/>
</dbReference>